<proteinExistence type="inferred from homology"/>
<evidence type="ECO:0000256" key="6">
    <source>
        <dbReference type="ARBA" id="ARBA00023251"/>
    </source>
</evidence>
<keyword evidence="9" id="KW-0460">Magnesium</keyword>
<dbReference type="Proteomes" id="UP000564644">
    <property type="component" value="Unassembled WGS sequence"/>
</dbReference>
<keyword evidence="4 7" id="KW-0418">Kinase</keyword>
<dbReference type="PIRSF" id="PIRSF000706">
    <property type="entry name" value="Kanamycin_kin"/>
    <property type="match status" value="1"/>
</dbReference>
<evidence type="ECO:0000256" key="7">
    <source>
        <dbReference type="PIRNR" id="PIRNR000706"/>
    </source>
</evidence>
<feature type="binding site" evidence="9">
    <location>
        <position position="206"/>
    </location>
    <ligand>
        <name>Mg(2+)</name>
        <dbReference type="ChEBI" id="CHEBI:18420"/>
    </ligand>
</feature>
<dbReference type="InterPro" id="IPR011009">
    <property type="entry name" value="Kinase-like_dom_sf"/>
</dbReference>
<evidence type="ECO:0000313" key="12">
    <source>
        <dbReference type="Proteomes" id="UP000564644"/>
    </source>
</evidence>
<evidence type="ECO:0000256" key="3">
    <source>
        <dbReference type="ARBA" id="ARBA00022741"/>
    </source>
</evidence>
<comment type="caution">
    <text evidence="11">The sequence shown here is derived from an EMBL/GenBank/DDBJ whole genome shotgun (WGS) entry which is preliminary data.</text>
</comment>
<keyword evidence="12" id="KW-1185">Reference proteome</keyword>
<dbReference type="SUPFAM" id="SSF56112">
    <property type="entry name" value="Protein kinase-like (PK-like)"/>
    <property type="match status" value="1"/>
</dbReference>
<dbReference type="RefSeq" id="WP_185130053.1">
    <property type="nucleotide sequence ID" value="NZ_JACJVO010000019.1"/>
</dbReference>
<dbReference type="InterPro" id="IPR002575">
    <property type="entry name" value="Aminoglycoside_PTrfase"/>
</dbReference>
<keyword evidence="2 7" id="KW-0808">Transferase</keyword>
<comment type="similarity">
    <text evidence="1 7">Belongs to the aminoglycoside phosphotransferase family.</text>
</comment>
<evidence type="ECO:0000256" key="5">
    <source>
        <dbReference type="ARBA" id="ARBA00022840"/>
    </source>
</evidence>
<evidence type="ECO:0000256" key="9">
    <source>
        <dbReference type="PIRSR" id="PIRSR000706-2"/>
    </source>
</evidence>
<organism evidence="11 12">
    <name type="scientific">Cohnella zeiphila</name>
    <dbReference type="NCBI Taxonomy" id="2761120"/>
    <lineage>
        <taxon>Bacteria</taxon>
        <taxon>Bacillati</taxon>
        <taxon>Bacillota</taxon>
        <taxon>Bacilli</taxon>
        <taxon>Bacillales</taxon>
        <taxon>Paenibacillaceae</taxon>
        <taxon>Cohnella</taxon>
    </lineage>
</organism>
<dbReference type="InterPro" id="IPR051678">
    <property type="entry name" value="AGP_Transferase"/>
</dbReference>
<keyword evidence="3 7" id="KW-0547">Nucleotide-binding</keyword>
<evidence type="ECO:0000313" key="11">
    <source>
        <dbReference type="EMBL" id="MBB6732387.1"/>
    </source>
</evidence>
<dbReference type="PANTHER" id="PTHR21310">
    <property type="entry name" value="AMINOGLYCOSIDE PHOSPHOTRANSFERASE-RELATED-RELATED"/>
    <property type="match status" value="1"/>
</dbReference>
<dbReference type="NCBIfam" id="NF033068">
    <property type="entry name" value="APH_3p"/>
    <property type="match status" value="1"/>
</dbReference>
<dbReference type="GO" id="GO:0046872">
    <property type="term" value="F:metal ion binding"/>
    <property type="evidence" value="ECO:0007669"/>
    <property type="project" value="UniProtKB-KW"/>
</dbReference>
<feature type="active site" description="Proton acceptor" evidence="8">
    <location>
        <position position="188"/>
    </location>
</feature>
<dbReference type="Gene3D" id="3.30.200.20">
    <property type="entry name" value="Phosphorylase Kinase, domain 1"/>
    <property type="match status" value="1"/>
</dbReference>
<name>A0A7X0SLV6_9BACL</name>
<dbReference type="AlphaFoldDB" id="A0A7X0SLV6"/>
<dbReference type="CDD" id="cd05150">
    <property type="entry name" value="APH"/>
    <property type="match status" value="1"/>
</dbReference>
<dbReference type="GO" id="GO:0046677">
    <property type="term" value="P:response to antibiotic"/>
    <property type="evidence" value="ECO:0007669"/>
    <property type="project" value="UniProtKB-KW"/>
</dbReference>
<keyword evidence="6 7" id="KW-0046">Antibiotic resistance</keyword>
<dbReference type="GO" id="GO:0016301">
    <property type="term" value="F:kinase activity"/>
    <property type="evidence" value="ECO:0007669"/>
    <property type="project" value="UniProtKB-KW"/>
</dbReference>
<sequence>MSLSTSEWPIPLRERLSGCGFAQNHTGMSGSAVYQVRSGDGETAYLKISSATRLGSLRSERDALIWLQGKFPVPDLLYYEEYRGMHYLLASALSGLDASRREVLARPEQLVRIYAEGLRELHRIPIDTCPLRQTLDVKLAEARIRVEENLVDETDFEPDSKFRTPADVYVHLLDTRPSGEDIVFTHGDYCMPNVIVDNGRLSGFIDLGRAGTADRYQDIALAVRSLRHNFGSDRYKESFLEGYGLQEADESKIDYYTLLDELF</sequence>
<evidence type="ECO:0000256" key="8">
    <source>
        <dbReference type="PIRSR" id="PIRSR000706-1"/>
    </source>
</evidence>
<accession>A0A7X0SLV6</accession>
<evidence type="ECO:0000256" key="1">
    <source>
        <dbReference type="ARBA" id="ARBA00006219"/>
    </source>
</evidence>
<feature type="domain" description="Aminoglycoside phosphotransferase" evidence="10">
    <location>
        <begin position="31"/>
        <end position="249"/>
    </location>
</feature>
<dbReference type="GO" id="GO:0005524">
    <property type="term" value="F:ATP binding"/>
    <property type="evidence" value="ECO:0007669"/>
    <property type="project" value="UniProtKB-KW"/>
</dbReference>
<dbReference type="Gene3D" id="3.90.1200.10">
    <property type="match status" value="1"/>
</dbReference>
<dbReference type="PANTHER" id="PTHR21310:SF41">
    <property type="entry name" value="3'-PHOSPHOTRANSFERASE, PUTATIVE-RELATED"/>
    <property type="match status" value="1"/>
</dbReference>
<dbReference type="Pfam" id="PF01636">
    <property type="entry name" value="APH"/>
    <property type="match status" value="1"/>
</dbReference>
<keyword evidence="5 7" id="KW-0067">ATP-binding</keyword>
<keyword evidence="9" id="KW-0479">Metal-binding</keyword>
<feature type="binding site" evidence="9">
    <location>
        <position position="193"/>
    </location>
    <ligand>
        <name>Mg(2+)</name>
        <dbReference type="ChEBI" id="CHEBI:18420"/>
    </ligand>
</feature>
<gene>
    <name evidence="11" type="ORF">H7C18_15815</name>
</gene>
<protein>
    <submittedName>
        <fullName evidence="11">Aminoglycoside 3'-phosphotransferase</fullName>
    </submittedName>
</protein>
<evidence type="ECO:0000256" key="4">
    <source>
        <dbReference type="ARBA" id="ARBA00022777"/>
    </source>
</evidence>
<evidence type="ECO:0000259" key="10">
    <source>
        <dbReference type="Pfam" id="PF01636"/>
    </source>
</evidence>
<reference evidence="11 12" key="1">
    <citation type="submission" date="2020-08" db="EMBL/GenBank/DDBJ databases">
        <title>Cohnella phylogeny.</title>
        <authorList>
            <person name="Dunlap C."/>
        </authorList>
    </citation>
    <scope>NUCLEOTIDE SEQUENCE [LARGE SCALE GENOMIC DNA]</scope>
    <source>
        <strain evidence="11 12">CBP 2801</strain>
    </source>
</reference>
<dbReference type="InterPro" id="IPR024165">
    <property type="entry name" value="Kan/Strep_kinase"/>
</dbReference>
<dbReference type="EMBL" id="JACJVO010000019">
    <property type="protein sequence ID" value="MBB6732387.1"/>
    <property type="molecule type" value="Genomic_DNA"/>
</dbReference>
<evidence type="ECO:0000256" key="2">
    <source>
        <dbReference type="ARBA" id="ARBA00022679"/>
    </source>
</evidence>
<dbReference type="GO" id="GO:0016773">
    <property type="term" value="F:phosphotransferase activity, alcohol group as acceptor"/>
    <property type="evidence" value="ECO:0007669"/>
    <property type="project" value="InterPro"/>
</dbReference>